<dbReference type="Proteomes" id="UP000009223">
    <property type="component" value="Chromosome"/>
</dbReference>
<feature type="domain" description="Nitroreductase" evidence="2">
    <location>
        <begin position="7"/>
        <end position="184"/>
    </location>
</feature>
<evidence type="ECO:0000313" key="4">
    <source>
        <dbReference type="Proteomes" id="UP000009223"/>
    </source>
</evidence>
<dbReference type="GO" id="GO:0046256">
    <property type="term" value="P:2,4,6-trinitrotoluene catabolic process"/>
    <property type="evidence" value="ECO:0007669"/>
    <property type="project" value="TreeGrafter"/>
</dbReference>
<keyword evidence="1" id="KW-0520">NAD</keyword>
<organism evidence="3 4">
    <name type="scientific">Treponema primitia (strain ATCC BAA-887 / DSM 12427 / ZAS-2)</name>
    <dbReference type="NCBI Taxonomy" id="545694"/>
    <lineage>
        <taxon>Bacteria</taxon>
        <taxon>Pseudomonadati</taxon>
        <taxon>Spirochaetota</taxon>
        <taxon>Spirochaetia</taxon>
        <taxon>Spirochaetales</taxon>
        <taxon>Treponemataceae</taxon>
        <taxon>Treponema</taxon>
    </lineage>
</organism>
<keyword evidence="4" id="KW-1185">Reference proteome</keyword>
<dbReference type="Gene3D" id="3.40.109.10">
    <property type="entry name" value="NADH Oxidase"/>
    <property type="match status" value="1"/>
</dbReference>
<dbReference type="STRING" id="545694.TREPR_0746"/>
<evidence type="ECO:0000256" key="1">
    <source>
        <dbReference type="ARBA" id="ARBA00023027"/>
    </source>
</evidence>
<dbReference type="PANTHER" id="PTHR23026:SF125">
    <property type="entry name" value="OXYGEN-INSENSITIVE NAD(P)H NITROREDUCTASE"/>
    <property type="match status" value="1"/>
</dbReference>
<dbReference type="AlphaFoldDB" id="F5YJE3"/>
<dbReference type="HOGENOM" id="CLU_070764_7_0_12"/>
<dbReference type="GO" id="GO:0046857">
    <property type="term" value="F:oxidoreductase activity, acting on other nitrogenous compounds as donors, with NAD or NADP as acceptor"/>
    <property type="evidence" value="ECO:0007669"/>
    <property type="project" value="TreeGrafter"/>
</dbReference>
<dbReference type="KEGG" id="tpi:TREPR_0746"/>
<reference evidence="4" key="1">
    <citation type="submission" date="2009-12" db="EMBL/GenBank/DDBJ databases">
        <title>Complete sequence of Treponema primitia strain ZAS-2.</title>
        <authorList>
            <person name="Tetu S.G."/>
            <person name="Matson E."/>
            <person name="Ren Q."/>
            <person name="Seshadri R."/>
            <person name="Elbourne L."/>
            <person name="Hassan K.A."/>
            <person name="Durkin A."/>
            <person name="Radune D."/>
            <person name="Mohamoud Y."/>
            <person name="Shay R."/>
            <person name="Jin S."/>
            <person name="Zhang X."/>
            <person name="Lucey K."/>
            <person name="Ballor N.R."/>
            <person name="Ottesen E."/>
            <person name="Rosenthal R."/>
            <person name="Allen A."/>
            <person name="Leadbetter J.R."/>
            <person name="Paulsen I.T."/>
        </authorList>
    </citation>
    <scope>NUCLEOTIDE SEQUENCE [LARGE SCALE GENOMIC DNA]</scope>
    <source>
        <strain evidence="4">ATCC BAA-887 / DSM 12427 / ZAS-2</strain>
    </source>
</reference>
<dbReference type="GO" id="GO:0005829">
    <property type="term" value="C:cytosol"/>
    <property type="evidence" value="ECO:0007669"/>
    <property type="project" value="TreeGrafter"/>
</dbReference>
<dbReference type="EMBL" id="CP001843">
    <property type="protein sequence ID" value="AEF84034.1"/>
    <property type="molecule type" value="Genomic_DNA"/>
</dbReference>
<dbReference type="InterPro" id="IPR029479">
    <property type="entry name" value="Nitroreductase"/>
</dbReference>
<gene>
    <name evidence="3" type="ordered locus">TREPR_0746</name>
</gene>
<evidence type="ECO:0000259" key="2">
    <source>
        <dbReference type="Pfam" id="PF00881"/>
    </source>
</evidence>
<dbReference type="InterPro" id="IPR000415">
    <property type="entry name" value="Nitroreductase-like"/>
</dbReference>
<dbReference type="eggNOG" id="COG0778">
    <property type="taxonomic scope" value="Bacteria"/>
</dbReference>
<sequence>MNYLELLKSRASTRKFTEKQITEKELSDILLAANSAPVGSNLYKDIHLTVVQNKEILNKLSEAAVKRSEDKKRMKQISGDVKLDDMSDMSTDIETPAKPHSPFYSAPTVIFVSHRNQDVQPGIEFSNVACIVLSMHLAATDLGLGSVFMWHILESMREIPELDNSYLLNFPEGFSPLLGIALGYPEKPLKTRELRADKIKTDYM</sequence>
<proteinExistence type="predicted"/>
<dbReference type="PANTHER" id="PTHR23026">
    <property type="entry name" value="NADPH NITROREDUCTASE"/>
    <property type="match status" value="1"/>
</dbReference>
<dbReference type="OrthoDB" id="9775805at2"/>
<dbReference type="RefSeq" id="WP_015709291.1">
    <property type="nucleotide sequence ID" value="NC_015578.1"/>
</dbReference>
<evidence type="ECO:0000313" key="3">
    <source>
        <dbReference type="EMBL" id="AEF84034.1"/>
    </source>
</evidence>
<protein>
    <submittedName>
        <fullName evidence="3">Nitroreductase</fullName>
    </submittedName>
</protein>
<dbReference type="InterPro" id="IPR050627">
    <property type="entry name" value="Nitroreductase/BluB"/>
</dbReference>
<reference evidence="3 4" key="2">
    <citation type="journal article" date="2011" name="ISME J.">
        <title>RNA-seq reveals cooperative metabolic interactions between two termite-gut spirochete species in co-culture.</title>
        <authorList>
            <person name="Rosenthal A.Z."/>
            <person name="Matson E.G."/>
            <person name="Eldar A."/>
            <person name="Leadbetter J.R."/>
        </authorList>
    </citation>
    <scope>NUCLEOTIDE SEQUENCE [LARGE SCALE GENOMIC DNA]</scope>
    <source>
        <strain evidence="4">ATCC BAA-887 / DSM 12427 / ZAS-2</strain>
    </source>
</reference>
<dbReference type="Pfam" id="PF00881">
    <property type="entry name" value="Nitroreductase"/>
    <property type="match status" value="1"/>
</dbReference>
<accession>F5YJE3</accession>
<name>F5YJE3_TREPZ</name>
<dbReference type="SUPFAM" id="SSF55469">
    <property type="entry name" value="FMN-dependent nitroreductase-like"/>
    <property type="match status" value="1"/>
</dbReference>